<dbReference type="InterPro" id="IPR006976">
    <property type="entry name" value="VanZ-like"/>
</dbReference>
<name>A0A261EX12_9BIFI</name>
<feature type="transmembrane region" description="Helical" evidence="1">
    <location>
        <begin position="46"/>
        <end position="68"/>
    </location>
</feature>
<organism evidence="3 4">
    <name type="scientific">Pseudoscardovia suis</name>
    <dbReference type="NCBI Taxonomy" id="987063"/>
    <lineage>
        <taxon>Bacteria</taxon>
        <taxon>Bacillati</taxon>
        <taxon>Actinomycetota</taxon>
        <taxon>Actinomycetes</taxon>
        <taxon>Bifidobacteriales</taxon>
        <taxon>Bifidobacteriaceae</taxon>
        <taxon>Pseudoscardovia</taxon>
    </lineage>
</organism>
<comment type="caution">
    <text evidence="3">The sequence shown here is derived from an EMBL/GenBank/DDBJ whole genome shotgun (WGS) entry which is preliminary data.</text>
</comment>
<keyword evidence="1" id="KW-1133">Transmembrane helix</keyword>
<feature type="transmembrane region" description="Helical" evidence="1">
    <location>
        <begin position="148"/>
        <end position="169"/>
    </location>
</feature>
<dbReference type="Proteomes" id="UP000216454">
    <property type="component" value="Unassembled WGS sequence"/>
</dbReference>
<dbReference type="AlphaFoldDB" id="A0A261EX12"/>
<dbReference type="RefSeq" id="WP_157847204.1">
    <property type="nucleotide sequence ID" value="NZ_MWWQ01000008.1"/>
</dbReference>
<feature type="transmembrane region" description="Helical" evidence="1">
    <location>
        <begin position="123"/>
        <end position="141"/>
    </location>
</feature>
<evidence type="ECO:0000259" key="2">
    <source>
        <dbReference type="Pfam" id="PF04892"/>
    </source>
</evidence>
<evidence type="ECO:0000256" key="1">
    <source>
        <dbReference type="SAM" id="Phobius"/>
    </source>
</evidence>
<keyword evidence="4" id="KW-1185">Reference proteome</keyword>
<reference evidence="3 4" key="1">
    <citation type="journal article" date="2017" name="BMC Genomics">
        <title>Comparative genomic and phylogenomic analyses of the Bifidobacteriaceae family.</title>
        <authorList>
            <person name="Lugli G.A."/>
            <person name="Milani C."/>
            <person name="Turroni F."/>
            <person name="Duranti S."/>
            <person name="Mancabelli L."/>
            <person name="Mangifesta M."/>
            <person name="Ferrario C."/>
            <person name="Modesto M."/>
            <person name="Mattarelli P."/>
            <person name="Jiri K."/>
            <person name="van Sinderen D."/>
            <person name="Ventura M."/>
        </authorList>
    </citation>
    <scope>NUCLEOTIDE SEQUENCE [LARGE SCALE GENOMIC DNA]</scope>
    <source>
        <strain evidence="3 4">DSM 24744</strain>
    </source>
</reference>
<feature type="transmembrane region" description="Helical" evidence="1">
    <location>
        <begin position="175"/>
        <end position="194"/>
    </location>
</feature>
<proteinExistence type="predicted"/>
<evidence type="ECO:0000313" key="3">
    <source>
        <dbReference type="EMBL" id="OZG51385.1"/>
    </source>
</evidence>
<dbReference type="OrthoDB" id="4822551at2"/>
<gene>
    <name evidence="3" type="ORF">PSSU_1008</name>
</gene>
<keyword evidence="1" id="KW-0472">Membrane</keyword>
<keyword evidence="1" id="KW-0812">Transmembrane</keyword>
<feature type="transmembrane region" description="Helical" evidence="1">
    <location>
        <begin position="75"/>
        <end position="95"/>
    </location>
</feature>
<feature type="domain" description="VanZ-like" evidence="2">
    <location>
        <begin position="86"/>
        <end position="190"/>
    </location>
</feature>
<feature type="transmembrane region" description="Helical" evidence="1">
    <location>
        <begin position="7"/>
        <end position="26"/>
    </location>
</feature>
<accession>A0A261EX12</accession>
<dbReference type="EMBL" id="MWWQ01000008">
    <property type="protein sequence ID" value="OZG51385.1"/>
    <property type="molecule type" value="Genomic_DNA"/>
</dbReference>
<protein>
    <submittedName>
        <fullName evidence="3">VanZ-like protein</fullName>
    </submittedName>
</protein>
<dbReference type="Pfam" id="PF04892">
    <property type="entry name" value="VanZ"/>
    <property type="match status" value="1"/>
</dbReference>
<sequence>MEKRTIASISVTCGILWIFIFQYALITFTDLRQSLITAFHGAYAAVGPGIFAGTILVLSGVIFGAFIFQLLAKRFEVVFAAAVGLLYLFSLWYVLFDRTPGTRGINLDITQFGAQFASTPLDMMWNIAIFLPLGMVLQALIKSMWKTAIGAAVLALIVEGAQYIFSVGIFDILDIVLNVGGIMLGALIISSAMLDGWHFGMDRHFLTLTK</sequence>
<evidence type="ECO:0000313" key="4">
    <source>
        <dbReference type="Proteomes" id="UP000216454"/>
    </source>
</evidence>